<evidence type="ECO:0000256" key="1">
    <source>
        <dbReference type="ARBA" id="ARBA00022729"/>
    </source>
</evidence>
<name>A0AAP0KNY9_9MAGN</name>
<feature type="signal peptide" evidence="3">
    <location>
        <begin position="1"/>
        <end position="20"/>
    </location>
</feature>
<dbReference type="AlphaFoldDB" id="A0AAP0KNY9"/>
<dbReference type="InterPro" id="IPR036426">
    <property type="entry name" value="Bulb-type_lectin_dom_sf"/>
</dbReference>
<reference evidence="5 6" key="1">
    <citation type="submission" date="2024-01" db="EMBL/GenBank/DDBJ databases">
        <title>Genome assemblies of Stephania.</title>
        <authorList>
            <person name="Yang L."/>
        </authorList>
    </citation>
    <scope>NUCLEOTIDE SEQUENCE [LARGE SCALE GENOMIC DNA]</scope>
    <source>
        <strain evidence="5">QJT</strain>
        <tissue evidence="5">Leaf</tissue>
    </source>
</reference>
<keyword evidence="1 3" id="KW-0732">Signal</keyword>
<keyword evidence="6" id="KW-1185">Reference proteome</keyword>
<dbReference type="SUPFAM" id="SSF51110">
    <property type="entry name" value="alpha-D-mannose-specific plant lectins"/>
    <property type="match status" value="1"/>
</dbReference>
<dbReference type="CDD" id="cd00028">
    <property type="entry name" value="B_lectin"/>
    <property type="match status" value="1"/>
</dbReference>
<dbReference type="Pfam" id="PF00954">
    <property type="entry name" value="S_locus_glycop"/>
    <property type="match status" value="1"/>
</dbReference>
<organism evidence="5 6">
    <name type="scientific">Stephania japonica</name>
    <dbReference type="NCBI Taxonomy" id="461633"/>
    <lineage>
        <taxon>Eukaryota</taxon>
        <taxon>Viridiplantae</taxon>
        <taxon>Streptophyta</taxon>
        <taxon>Embryophyta</taxon>
        <taxon>Tracheophyta</taxon>
        <taxon>Spermatophyta</taxon>
        <taxon>Magnoliopsida</taxon>
        <taxon>Ranunculales</taxon>
        <taxon>Menispermaceae</taxon>
        <taxon>Menispermoideae</taxon>
        <taxon>Cissampelideae</taxon>
        <taxon>Stephania</taxon>
    </lineage>
</organism>
<dbReference type="InterPro" id="IPR000858">
    <property type="entry name" value="S_locus_glycoprot_dom"/>
</dbReference>
<comment type="caution">
    <text evidence="5">The sequence shown here is derived from an EMBL/GenBank/DDBJ whole genome shotgun (WGS) entry which is preliminary data.</text>
</comment>
<accession>A0AAP0KNY9</accession>
<keyword evidence="2" id="KW-1015">Disulfide bond</keyword>
<protein>
    <recommendedName>
        <fullName evidence="4">Bulb-type lectin domain-containing protein</fullName>
    </recommendedName>
</protein>
<dbReference type="GO" id="GO:0048544">
    <property type="term" value="P:recognition of pollen"/>
    <property type="evidence" value="ECO:0007669"/>
    <property type="project" value="InterPro"/>
</dbReference>
<evidence type="ECO:0000313" key="6">
    <source>
        <dbReference type="Proteomes" id="UP001417504"/>
    </source>
</evidence>
<dbReference type="PROSITE" id="PS50927">
    <property type="entry name" value="BULB_LECTIN"/>
    <property type="match status" value="1"/>
</dbReference>
<dbReference type="InterPro" id="IPR001480">
    <property type="entry name" value="Bulb-type_lectin_dom"/>
</dbReference>
<dbReference type="Gene3D" id="2.90.10.10">
    <property type="entry name" value="Bulb-type lectin domain"/>
    <property type="match status" value="1"/>
</dbReference>
<dbReference type="Pfam" id="PF01453">
    <property type="entry name" value="B_lectin"/>
    <property type="match status" value="1"/>
</dbReference>
<evidence type="ECO:0000259" key="4">
    <source>
        <dbReference type="PROSITE" id="PS50927"/>
    </source>
</evidence>
<feature type="domain" description="Bulb-type lectin" evidence="4">
    <location>
        <begin position="21"/>
        <end position="152"/>
    </location>
</feature>
<dbReference type="PANTHER" id="PTHR32444:SF185">
    <property type="entry name" value="RECEPTOR-LIKE SERINE_THREONINE-PROTEIN KINASE"/>
    <property type="match status" value="1"/>
</dbReference>
<evidence type="ECO:0000256" key="2">
    <source>
        <dbReference type="ARBA" id="ARBA00023157"/>
    </source>
</evidence>
<feature type="chain" id="PRO_5043019406" description="Bulb-type lectin domain-containing protein" evidence="3">
    <location>
        <begin position="21"/>
        <end position="319"/>
    </location>
</feature>
<dbReference type="Proteomes" id="UP001417504">
    <property type="component" value="Unassembled WGS sequence"/>
</dbReference>
<gene>
    <name evidence="5" type="ORF">Sjap_003466</name>
</gene>
<proteinExistence type="predicted"/>
<evidence type="ECO:0000256" key="3">
    <source>
        <dbReference type="SAM" id="SignalP"/>
    </source>
</evidence>
<sequence>MEGITLLVLIFALQISVAIAADSLNINQTLTFNQTLVSSNQTFQLGFFTPTNSNNNNNNNRWYLGIWFNKIQTRTVIWVANRDNPLSNPSSGALKINSNGLLTLSNETNHIIWSSSLNTTNRVNSPVFALLLDNGNLVIKSQISTNDDSNGYVWQSFDYPSDNLIEGMKFGWNLKTGLNRKLQSWKSSDDPSNGDFVYEIVPNGFPEPILRNGSVKLFRAGPWTGIQYSGTPELTNNPVFQPSFVFSNEEVYYSFKSTDGSVISRFLVDSTGSLYRLSWNSRSLQWVVMINVLKDNATSMAFVEFMVLATLMWLCFASA</sequence>
<dbReference type="SMART" id="SM00108">
    <property type="entry name" value="B_lectin"/>
    <property type="match status" value="1"/>
</dbReference>
<evidence type="ECO:0000313" key="5">
    <source>
        <dbReference type="EMBL" id="KAK9155986.1"/>
    </source>
</evidence>
<dbReference type="EMBL" id="JBBNAE010000001">
    <property type="protein sequence ID" value="KAK9155986.1"/>
    <property type="molecule type" value="Genomic_DNA"/>
</dbReference>
<dbReference type="PANTHER" id="PTHR32444">
    <property type="entry name" value="BULB-TYPE LECTIN DOMAIN-CONTAINING PROTEIN"/>
    <property type="match status" value="1"/>
</dbReference>